<keyword evidence="3" id="KW-1185">Reference proteome</keyword>
<protein>
    <submittedName>
        <fullName evidence="2">Uncharacterized protein</fullName>
    </submittedName>
</protein>
<reference evidence="2 3" key="1">
    <citation type="submission" date="2019-04" db="EMBL/GenBank/DDBJ databases">
        <title>Comparative genomics and transcriptomics to analyze fruiting body development in filamentous ascomycetes.</title>
        <authorList>
            <consortium name="DOE Joint Genome Institute"/>
            <person name="Lutkenhaus R."/>
            <person name="Traeger S."/>
            <person name="Breuer J."/>
            <person name="Kuo A."/>
            <person name="Lipzen A."/>
            <person name="Pangilinan J."/>
            <person name="Dilworth D."/>
            <person name="Sandor L."/>
            <person name="Poggeler S."/>
            <person name="Barry K."/>
            <person name="Grigoriev I.V."/>
            <person name="Nowrousian M."/>
        </authorList>
    </citation>
    <scope>NUCLEOTIDE SEQUENCE [LARGE SCALE GENOMIC DNA]</scope>
    <source>
        <strain evidence="2 3">CBS 389.68</strain>
    </source>
</reference>
<accession>A0A4S2MRL0</accession>
<evidence type="ECO:0000256" key="1">
    <source>
        <dbReference type="SAM" id="MobiDB-lite"/>
    </source>
</evidence>
<organism evidence="2 3">
    <name type="scientific">Ascodesmis nigricans</name>
    <dbReference type="NCBI Taxonomy" id="341454"/>
    <lineage>
        <taxon>Eukaryota</taxon>
        <taxon>Fungi</taxon>
        <taxon>Dikarya</taxon>
        <taxon>Ascomycota</taxon>
        <taxon>Pezizomycotina</taxon>
        <taxon>Pezizomycetes</taxon>
        <taxon>Pezizales</taxon>
        <taxon>Ascodesmidaceae</taxon>
        <taxon>Ascodesmis</taxon>
    </lineage>
</organism>
<dbReference type="AlphaFoldDB" id="A0A4S2MRL0"/>
<dbReference type="Proteomes" id="UP000298138">
    <property type="component" value="Unassembled WGS sequence"/>
</dbReference>
<proteinExistence type="predicted"/>
<name>A0A4S2MRL0_9PEZI</name>
<gene>
    <name evidence="2" type="ORF">EX30DRAFT_174776</name>
</gene>
<dbReference type="EMBL" id="ML220148">
    <property type="protein sequence ID" value="TGZ77808.1"/>
    <property type="molecule type" value="Genomic_DNA"/>
</dbReference>
<dbReference type="InParanoid" id="A0A4S2MRL0"/>
<feature type="region of interest" description="Disordered" evidence="1">
    <location>
        <begin position="56"/>
        <end position="107"/>
    </location>
</feature>
<sequence>MLRYMTAFHNLVTANRDINRHSTQKEALGMGVLFNTRILQAHWHHSSHRLCHITYNAAPTQQMSPAPHRSTTRASPPPQTTNSSHPTPTPERPLHRQIDISTTKGTM</sequence>
<evidence type="ECO:0000313" key="2">
    <source>
        <dbReference type="EMBL" id="TGZ77808.1"/>
    </source>
</evidence>
<evidence type="ECO:0000313" key="3">
    <source>
        <dbReference type="Proteomes" id="UP000298138"/>
    </source>
</evidence>